<reference evidence="1 2" key="1">
    <citation type="journal article" date="2016" name="G3 (Bethesda)">
        <title>First Draft Assembly and Annotation of the Genome of a California Endemic Oak Quercus lobata Nee (Fagaceae).</title>
        <authorList>
            <person name="Sork V.L."/>
            <person name="Fitz-Gibbon S.T."/>
            <person name="Puiu D."/>
            <person name="Crepeau M."/>
            <person name="Gugger P.F."/>
            <person name="Sherman R."/>
            <person name="Stevens K."/>
            <person name="Langley C.H."/>
            <person name="Pellegrini M."/>
            <person name="Salzberg S.L."/>
        </authorList>
    </citation>
    <scope>NUCLEOTIDE SEQUENCE [LARGE SCALE GENOMIC DNA]</scope>
    <source>
        <strain evidence="1 2">cv. SW786</strain>
    </source>
</reference>
<dbReference type="EMBL" id="LRBV02000005">
    <property type="status" value="NOT_ANNOTATED_CDS"/>
    <property type="molecule type" value="Genomic_DNA"/>
</dbReference>
<keyword evidence="2" id="KW-1185">Reference proteome</keyword>
<evidence type="ECO:0000313" key="1">
    <source>
        <dbReference type="EnsemblPlants" id="QL05p052336:mrna"/>
    </source>
</evidence>
<dbReference type="Proteomes" id="UP000594261">
    <property type="component" value="Chromosome 5"/>
</dbReference>
<proteinExistence type="predicted"/>
<dbReference type="EnsemblPlants" id="QL05p052336:mrna">
    <property type="protein sequence ID" value="QL05p052336:mrna"/>
    <property type="gene ID" value="QL05p052336"/>
</dbReference>
<evidence type="ECO:0000313" key="2">
    <source>
        <dbReference type="Proteomes" id="UP000594261"/>
    </source>
</evidence>
<protein>
    <submittedName>
        <fullName evidence="1">Uncharacterized protein</fullName>
    </submittedName>
</protein>
<name>A0A7N2LR98_QUELO</name>
<organism evidence="1 2">
    <name type="scientific">Quercus lobata</name>
    <name type="common">Valley oak</name>
    <dbReference type="NCBI Taxonomy" id="97700"/>
    <lineage>
        <taxon>Eukaryota</taxon>
        <taxon>Viridiplantae</taxon>
        <taxon>Streptophyta</taxon>
        <taxon>Embryophyta</taxon>
        <taxon>Tracheophyta</taxon>
        <taxon>Spermatophyta</taxon>
        <taxon>Magnoliopsida</taxon>
        <taxon>eudicotyledons</taxon>
        <taxon>Gunneridae</taxon>
        <taxon>Pentapetalae</taxon>
        <taxon>rosids</taxon>
        <taxon>fabids</taxon>
        <taxon>Fagales</taxon>
        <taxon>Fagaceae</taxon>
        <taxon>Quercus</taxon>
    </lineage>
</organism>
<dbReference type="InParanoid" id="A0A7N2LR98"/>
<reference evidence="1" key="2">
    <citation type="submission" date="2021-01" db="UniProtKB">
        <authorList>
            <consortium name="EnsemblPlants"/>
        </authorList>
    </citation>
    <scope>IDENTIFICATION</scope>
</reference>
<sequence>MSRSGVMSVCAKVGAAAAALFSANRRPGGGGTSSSSGYIAHCQLTFEAYEFIVWRALREAAMAALNESQIFLTFCPCLAVPYTLWCVNKTTGYDCNNYFKRREECRDFKRSLQKDVVLQWLAWGKIFIVVDLINRG</sequence>
<accession>A0A7N2LR98</accession>
<dbReference type="Gramene" id="QL05p052336:mrna">
    <property type="protein sequence ID" value="QL05p052336:mrna"/>
    <property type="gene ID" value="QL05p052336"/>
</dbReference>
<dbReference type="AlphaFoldDB" id="A0A7N2LR98"/>